<evidence type="ECO:0000256" key="1">
    <source>
        <dbReference type="RuleBase" id="RU363044"/>
    </source>
</evidence>
<feature type="domain" description="DNA helicase Pif1-like DEAD-box helicase" evidence="2">
    <location>
        <begin position="1017"/>
        <end position="1219"/>
    </location>
</feature>
<dbReference type="GO" id="GO:0006310">
    <property type="term" value="P:DNA recombination"/>
    <property type="evidence" value="ECO:0007669"/>
    <property type="project" value="UniProtKB-KW"/>
</dbReference>
<feature type="domain" description="Helitron helicase-like" evidence="3">
    <location>
        <begin position="433"/>
        <end position="589"/>
    </location>
</feature>
<dbReference type="GO" id="GO:0005524">
    <property type="term" value="F:ATP binding"/>
    <property type="evidence" value="ECO:0007669"/>
    <property type="project" value="UniProtKB-KW"/>
</dbReference>
<evidence type="ECO:0000259" key="3">
    <source>
        <dbReference type="Pfam" id="PF14214"/>
    </source>
</evidence>
<keyword evidence="1" id="KW-0067">ATP-binding</keyword>
<dbReference type="Proteomes" id="UP001219568">
    <property type="component" value="Unassembled WGS sequence"/>
</dbReference>
<dbReference type="GO" id="GO:0000723">
    <property type="term" value="P:telomere maintenance"/>
    <property type="evidence" value="ECO:0007669"/>
    <property type="project" value="InterPro"/>
</dbReference>
<dbReference type="PANTHER" id="PTHR10492:SF57">
    <property type="entry name" value="ATP-DEPENDENT DNA HELICASE"/>
    <property type="match status" value="1"/>
</dbReference>
<evidence type="ECO:0000313" key="4">
    <source>
        <dbReference type="EMBL" id="KAJ6038627.1"/>
    </source>
</evidence>
<keyword evidence="1" id="KW-0347">Helicase</keyword>
<dbReference type="EC" id="5.6.2.3" evidence="1"/>
<sequence length="1475" mass="167126">MGDSCHCRRLALLVGVERRSVVVPRDPSPALRPDEPHVPLGLTRQHFTVSTENMPRLASTTLLLPVREGPLRLRPAMLLTADGPSRYKTCSRCRELQRYRLSTSKIQAPTAVPSSLPAAPTVRPSFTDATLSEQRVLCSGCARPWQSARGALLPYIRQPPIIPVQPVWWKLLAQAAVRPFSQDWSRDCSFCGVLLLSTEADGWCCRRGRRRLPHLPPFTPAVQSLLDRYQGRVSAMSRRLHDLFVFSAIGTTGQFVRFQGQANVVLEGRIYHRLLDVADTGHSMHWFLYDESERGLRARHHDIPNDILHGIRDFLSLVNPYVRTLRHAVSQVPDQTVALAVELSIPPAGGELAAVITAENLRRVAPRQVVFYRKGGLQPRFVPTLSCQYEPLQYPLLFPHGTRGWGILDESRKNIPCTLIQWYRHLFLGEPRMRIYGRLACEYAVDMFSRTEEERLHYLKRGRRMQAAAMDEAPSPDIPDLFENKIPAGFMGSRAWASDQVADSLAIARQLAKPSLFLTMTTNPNWPEIQSQLLAGQHFTDIPAVVCRAFHGRLCGLKAFMREKFGGLLYEICVTEFQKRGLPHAHLVVKLQHELPLSQLDGFICAELPDPDEDPALHAAIGRFHMHSQNHLDRSTSRYMDDLGRVHYRRRKQEDRWVTPPVPALVHLLDCHIYADVCSTATIFLYLFKYLFKGPDRARFGIRALHDARADNEDDQIDEFRDDMNARYLSSSEAVYRILNFHTVSKRPGVRCLSVHLEGKNLGRMHDRNQPGYFEMSDLLWYFKRPSTETFSGLKYTEFFSLFYLETVPLDVPLHRGQTLIATVTTEKGPCQKVLRRRVSQPIVTRLQTVPLRLKETFYLRALLQVRPANSFEDVRTIRGHCYPTYQEAATELGLFQDNHEAVYAMNEAITAYSRPSQLRFLFAQLLSNLPFPAVELWSRFHGDLNADYRLRHPTAHATDLALQDLARYLSAQGSSLAQCGLPEPVQRCAEVDLELAFFQTQLVSIRGRHKEAYSRMNSDQKGIFDHLLDQSDIGGCYFIDGRAGRGKTFLMSAMCDRVRADERIVCVTGTTALSVIHYERGRPAHSAFGIPVQESDMGLVSKVSPQSGRAELLRQASLLIWEELPMAKKAVVECADQLLQDIMRNDLPFGGKLFIGLGDFRQVAPVVRRSSGPTATVNSSIRTSTLWNHFKVLRLTTPVRQAGDLVYARWVDQVGDGVHPYETSVPLHHLQHLDDLDAAADFLFPQDSVSTSAAAVQHAFLSPFNARVDLFNKLILERLPGRAETYYSHDTIKELDDSTFNLPTGSEADLLSVLNEPGIPPHELSLKIGSVASVMRNLSIEKNLVKNVRVQVVNLLPNVVQVRLLQRACTPDTESPTFYLPRITFEFRPHRANWTVQRRQFPLRLAYATTFNSCQGLTLDWVVLDLTLPVFAHGQLYTSLSRVRSAVDIRILRDPNDIEQDTINVVYHELLLPL</sequence>
<organism evidence="4 5">
    <name type="scientific">Penicillium canescens</name>
    <dbReference type="NCBI Taxonomy" id="5083"/>
    <lineage>
        <taxon>Eukaryota</taxon>
        <taxon>Fungi</taxon>
        <taxon>Dikarya</taxon>
        <taxon>Ascomycota</taxon>
        <taxon>Pezizomycotina</taxon>
        <taxon>Eurotiomycetes</taxon>
        <taxon>Eurotiomycetidae</taxon>
        <taxon>Eurotiales</taxon>
        <taxon>Aspergillaceae</taxon>
        <taxon>Penicillium</taxon>
    </lineage>
</organism>
<dbReference type="InterPro" id="IPR010285">
    <property type="entry name" value="DNA_helicase_pif1-like_DEAD"/>
</dbReference>
<dbReference type="PANTHER" id="PTHR10492">
    <property type="match status" value="1"/>
</dbReference>
<reference evidence="4" key="1">
    <citation type="journal article" date="2023" name="IMA Fungus">
        <title>Comparative genomic study of the Penicillium genus elucidates a diverse pangenome and 15 lateral gene transfer events.</title>
        <authorList>
            <person name="Petersen C."/>
            <person name="Sorensen T."/>
            <person name="Nielsen M.R."/>
            <person name="Sondergaard T.E."/>
            <person name="Sorensen J.L."/>
            <person name="Fitzpatrick D.A."/>
            <person name="Frisvad J.C."/>
            <person name="Nielsen K.L."/>
        </authorList>
    </citation>
    <scope>NUCLEOTIDE SEQUENCE</scope>
    <source>
        <strain evidence="4">IBT 15450</strain>
    </source>
</reference>
<keyword evidence="1" id="KW-0234">DNA repair</keyword>
<comment type="similarity">
    <text evidence="1">Belongs to the helicase family.</text>
</comment>
<evidence type="ECO:0000313" key="5">
    <source>
        <dbReference type="Proteomes" id="UP001219568"/>
    </source>
</evidence>
<keyword evidence="1" id="KW-0547">Nucleotide-binding</keyword>
<reference evidence="4" key="2">
    <citation type="submission" date="2023-01" db="EMBL/GenBank/DDBJ databases">
        <authorList>
            <person name="Petersen C."/>
        </authorList>
    </citation>
    <scope>NUCLEOTIDE SEQUENCE</scope>
    <source>
        <strain evidence="4">IBT 15450</strain>
    </source>
</reference>
<dbReference type="InterPro" id="IPR027417">
    <property type="entry name" value="P-loop_NTPase"/>
</dbReference>
<keyword evidence="1" id="KW-0378">Hydrolase</keyword>
<evidence type="ECO:0000259" key="2">
    <source>
        <dbReference type="Pfam" id="PF05970"/>
    </source>
</evidence>
<dbReference type="CDD" id="cd18809">
    <property type="entry name" value="SF1_C_RecD"/>
    <property type="match status" value="1"/>
</dbReference>
<keyword evidence="1" id="KW-0233">DNA recombination</keyword>
<keyword evidence="5" id="KW-1185">Reference proteome</keyword>
<comment type="cofactor">
    <cofactor evidence="1">
        <name>Mg(2+)</name>
        <dbReference type="ChEBI" id="CHEBI:18420"/>
    </cofactor>
</comment>
<keyword evidence="1" id="KW-0227">DNA damage</keyword>
<comment type="caution">
    <text evidence="4">The sequence shown here is derived from an EMBL/GenBank/DDBJ whole genome shotgun (WGS) entry which is preliminary data.</text>
</comment>
<dbReference type="EMBL" id="JAQJZL010000008">
    <property type="protein sequence ID" value="KAJ6038627.1"/>
    <property type="molecule type" value="Genomic_DNA"/>
</dbReference>
<dbReference type="GO" id="GO:0043139">
    <property type="term" value="F:5'-3' DNA helicase activity"/>
    <property type="evidence" value="ECO:0007669"/>
    <property type="project" value="UniProtKB-EC"/>
</dbReference>
<dbReference type="Pfam" id="PF05970">
    <property type="entry name" value="PIF1"/>
    <property type="match status" value="1"/>
</dbReference>
<accession>A0AAD6N8I4</accession>
<proteinExistence type="inferred from homology"/>
<gene>
    <name evidence="4" type="ORF">N7460_007344</name>
</gene>
<dbReference type="Pfam" id="PF14214">
    <property type="entry name" value="Helitron_like_N"/>
    <property type="match status" value="1"/>
</dbReference>
<comment type="catalytic activity">
    <reaction evidence="1">
        <text>ATP + H2O = ADP + phosphate + H(+)</text>
        <dbReference type="Rhea" id="RHEA:13065"/>
        <dbReference type="ChEBI" id="CHEBI:15377"/>
        <dbReference type="ChEBI" id="CHEBI:15378"/>
        <dbReference type="ChEBI" id="CHEBI:30616"/>
        <dbReference type="ChEBI" id="CHEBI:43474"/>
        <dbReference type="ChEBI" id="CHEBI:456216"/>
        <dbReference type="EC" id="5.6.2.3"/>
    </reaction>
</comment>
<dbReference type="GO" id="GO:0016787">
    <property type="term" value="F:hydrolase activity"/>
    <property type="evidence" value="ECO:0007669"/>
    <property type="project" value="UniProtKB-KW"/>
</dbReference>
<dbReference type="InterPro" id="IPR025476">
    <property type="entry name" value="Helitron_helicase-like"/>
</dbReference>
<dbReference type="Gene3D" id="3.40.50.300">
    <property type="entry name" value="P-loop containing nucleotide triphosphate hydrolases"/>
    <property type="match status" value="1"/>
</dbReference>
<dbReference type="SUPFAM" id="SSF52540">
    <property type="entry name" value="P-loop containing nucleoside triphosphate hydrolases"/>
    <property type="match status" value="2"/>
</dbReference>
<name>A0AAD6N8I4_PENCN</name>
<protein>
    <recommendedName>
        <fullName evidence="1">ATP-dependent DNA helicase</fullName>
        <ecNumber evidence="1">5.6.2.3</ecNumber>
    </recommendedName>
</protein>
<dbReference type="GO" id="GO:0006281">
    <property type="term" value="P:DNA repair"/>
    <property type="evidence" value="ECO:0007669"/>
    <property type="project" value="UniProtKB-KW"/>
</dbReference>